<dbReference type="PANTHER" id="PTHR33657">
    <property type="entry name" value="DOMAIN PROTEIN, PUTATIVE (AFU_ORTHOLOGUE AFUA_5G00600)-RELATED"/>
    <property type="match status" value="1"/>
</dbReference>
<protein>
    <recommendedName>
        <fullName evidence="4">Secreted protein</fullName>
    </recommendedName>
</protein>
<name>W9P173_FUSOX</name>
<evidence type="ECO:0000256" key="1">
    <source>
        <dbReference type="SAM" id="MobiDB-lite"/>
    </source>
</evidence>
<gene>
    <name evidence="3" type="ORF">FOVG_15046</name>
</gene>
<dbReference type="AlphaFoldDB" id="W9P173"/>
<feature type="compositionally biased region" description="Basic and acidic residues" evidence="1">
    <location>
        <begin position="233"/>
        <end position="278"/>
    </location>
</feature>
<feature type="signal peptide" evidence="2">
    <location>
        <begin position="1"/>
        <end position="17"/>
    </location>
</feature>
<keyword evidence="2" id="KW-0732">Signal</keyword>
<feature type="region of interest" description="Disordered" evidence="1">
    <location>
        <begin position="231"/>
        <end position="308"/>
    </location>
</feature>
<dbReference type="Proteomes" id="UP000030751">
    <property type="component" value="Unassembled WGS sequence"/>
</dbReference>
<dbReference type="InterPro" id="IPR008701">
    <property type="entry name" value="NPP1"/>
</dbReference>
<accession>W9P173</accession>
<dbReference type="Pfam" id="PF05630">
    <property type="entry name" value="NPP1"/>
    <property type="match status" value="1"/>
</dbReference>
<reference evidence="3" key="1">
    <citation type="submission" date="2011-10" db="EMBL/GenBank/DDBJ databases">
        <title>The Genome Sequence of Fusarium oxysporum HDV247.</title>
        <authorList>
            <consortium name="The Broad Institute Genome Sequencing Platform"/>
            <person name="Ma L.-J."/>
            <person name="Gale L.R."/>
            <person name="Schwartz D.C."/>
            <person name="Zhou S."/>
            <person name="Corby-Kistler H."/>
            <person name="Young S.K."/>
            <person name="Zeng Q."/>
            <person name="Gargeya S."/>
            <person name="Fitzgerald M."/>
            <person name="Haas B."/>
            <person name="Abouelleil A."/>
            <person name="Alvarado L."/>
            <person name="Arachchi H.M."/>
            <person name="Berlin A."/>
            <person name="Brown A."/>
            <person name="Chapman S.B."/>
            <person name="Chen Z."/>
            <person name="Dunbar C."/>
            <person name="Freedman E."/>
            <person name="Gearin G."/>
            <person name="Goldberg J."/>
            <person name="Griggs A."/>
            <person name="Gujja S."/>
            <person name="Heiman D."/>
            <person name="Howarth C."/>
            <person name="Larson L."/>
            <person name="Lui A."/>
            <person name="MacDonald P.J.P."/>
            <person name="Montmayeur A."/>
            <person name="Murphy C."/>
            <person name="Neiman D."/>
            <person name="Pearson M."/>
            <person name="Priest M."/>
            <person name="Roberts A."/>
            <person name="Saif S."/>
            <person name="Shea T."/>
            <person name="Shenoy N."/>
            <person name="Sisk P."/>
            <person name="Stolte C."/>
            <person name="Sykes S."/>
            <person name="Wortman J."/>
            <person name="Nusbaum C."/>
            <person name="Birren B."/>
        </authorList>
    </citation>
    <scope>NUCLEOTIDE SEQUENCE [LARGE SCALE GENOMIC DNA]</scope>
    <source>
        <strain evidence="3">HDV247</strain>
    </source>
</reference>
<feature type="chain" id="PRO_5004930964" description="Secreted protein" evidence="2">
    <location>
        <begin position="18"/>
        <end position="308"/>
    </location>
</feature>
<dbReference type="HOGENOM" id="CLU_062263_0_1_1"/>
<feature type="compositionally biased region" description="Acidic residues" evidence="1">
    <location>
        <begin position="279"/>
        <end position="288"/>
    </location>
</feature>
<reference evidence="3" key="2">
    <citation type="submission" date="2012-05" db="EMBL/GenBank/DDBJ databases">
        <title>Annotation of the Genome Sequence of Fusarium oxysporum HDV247.</title>
        <authorList>
            <consortium name="The Broad Institute Genomics Platform"/>
            <person name="Ma L.-J."/>
            <person name="Corby-Kistler H."/>
            <person name="Broz K."/>
            <person name="Gale L.R."/>
            <person name="Jonkers W."/>
            <person name="O'Donnell K."/>
            <person name="Ploetz R."/>
            <person name="Steinberg C."/>
            <person name="Schwartz D.C."/>
            <person name="VanEtten H."/>
            <person name="Zhou S."/>
            <person name="Young S.K."/>
            <person name="Zeng Q."/>
            <person name="Gargeya S."/>
            <person name="Fitzgerald M."/>
            <person name="Abouelleil A."/>
            <person name="Alvarado L."/>
            <person name="Chapman S.B."/>
            <person name="Gainer-Dewar J."/>
            <person name="Goldberg J."/>
            <person name="Griggs A."/>
            <person name="Gujja S."/>
            <person name="Hansen M."/>
            <person name="Howarth C."/>
            <person name="Imamovic A."/>
            <person name="Ireland A."/>
            <person name="Larimer J."/>
            <person name="McCowan C."/>
            <person name="Murphy C."/>
            <person name="Pearson M."/>
            <person name="Poon T.W."/>
            <person name="Priest M."/>
            <person name="Roberts A."/>
            <person name="Saif S."/>
            <person name="Shea T."/>
            <person name="Sykes S."/>
            <person name="Wortman J."/>
            <person name="Nusbaum C."/>
            <person name="Birren B."/>
        </authorList>
    </citation>
    <scope>NUCLEOTIDE SEQUENCE</scope>
    <source>
        <strain evidence="3">HDV247</strain>
    </source>
</reference>
<evidence type="ECO:0000313" key="3">
    <source>
        <dbReference type="EMBL" id="EXA33745.1"/>
    </source>
</evidence>
<evidence type="ECO:0000256" key="2">
    <source>
        <dbReference type="SAM" id="SignalP"/>
    </source>
</evidence>
<feature type="compositionally biased region" description="Basic and acidic residues" evidence="1">
    <location>
        <begin position="289"/>
        <end position="308"/>
    </location>
</feature>
<proteinExistence type="predicted"/>
<organism evidence="3">
    <name type="scientific">Fusarium oxysporum f. sp. pisi HDV247</name>
    <dbReference type="NCBI Taxonomy" id="1080344"/>
    <lineage>
        <taxon>Eukaryota</taxon>
        <taxon>Fungi</taxon>
        <taxon>Dikarya</taxon>
        <taxon>Ascomycota</taxon>
        <taxon>Pezizomycotina</taxon>
        <taxon>Sordariomycetes</taxon>
        <taxon>Hypocreomycetidae</taxon>
        <taxon>Hypocreales</taxon>
        <taxon>Nectriaceae</taxon>
        <taxon>Fusarium</taxon>
        <taxon>Fusarium oxysporum species complex</taxon>
    </lineage>
</organism>
<dbReference type="OrthoDB" id="89086at2759"/>
<dbReference type="EMBL" id="JH650984">
    <property type="protein sequence ID" value="EXA33745.1"/>
    <property type="molecule type" value="Genomic_DNA"/>
</dbReference>
<sequence>MHIPTLFVLGLVSIASALRSRISNPEKLFRRLLLRKLDINADEDSLRYQPALDFDKDSCYHTAAIDRDGVVNKGLSIHGGITRDCRDRNRLDNANVYTRKRCNNGWCAYMYEYYFETDRTGLPWSGHIHDWENVVVFVKDNTIQRVVASAHGKYHHKDNLLLQDGHPLIVYHKSFMSTHALRFARDEDVKDVENDYGKWVIADLIGWDGFPTPEFKQKFLEKAAGDAVPGFDCQKDGGKEYKNKDESEKKDTHKEKQKDKVKDKGKIQVKEKNVKNEEREDEEKDEDVNEYKGGEKENDPKKYKDEDK</sequence>
<evidence type="ECO:0008006" key="4">
    <source>
        <dbReference type="Google" id="ProtNLM"/>
    </source>
</evidence>
<dbReference type="PANTHER" id="PTHR33657:SF6">
    <property type="entry name" value="SECRETED PROTEIN"/>
    <property type="match status" value="1"/>
</dbReference>